<keyword evidence="4 7" id="KW-0067">ATP-binding</keyword>
<feature type="short sequence motif" description="'KMSKS' region" evidence="7">
    <location>
        <begin position="305"/>
        <end position="309"/>
    </location>
</feature>
<evidence type="ECO:0000256" key="4">
    <source>
        <dbReference type="ARBA" id="ARBA00022840"/>
    </source>
</evidence>
<dbReference type="Pfam" id="PF09334">
    <property type="entry name" value="tRNA-synt_1g"/>
    <property type="match status" value="1"/>
</dbReference>
<name>A0A1L4FS69_9BACT</name>
<dbReference type="HAMAP" id="MF_01228">
    <property type="entry name" value="Met_tRNA_synth_type2"/>
    <property type="match status" value="1"/>
</dbReference>
<keyword evidence="6 7" id="KW-0030">Aminoacyl-tRNA synthetase</keyword>
<feature type="domain" description="Methionyl/Leucyl tRNA synthetase" evidence="8">
    <location>
        <begin position="7"/>
        <end position="369"/>
    </location>
</feature>
<dbReference type="PRINTS" id="PR01041">
    <property type="entry name" value="TRNASYNTHMET"/>
</dbReference>
<gene>
    <name evidence="7" type="primary">metG</name>
    <name evidence="9" type="ORF">BLA55_02100</name>
</gene>
<dbReference type="GO" id="GO:0005524">
    <property type="term" value="F:ATP binding"/>
    <property type="evidence" value="ECO:0007669"/>
    <property type="project" value="UniProtKB-UniRule"/>
</dbReference>
<dbReference type="EMBL" id="CP017813">
    <property type="protein sequence ID" value="APJ38448.1"/>
    <property type="molecule type" value="Genomic_DNA"/>
</dbReference>
<comment type="function">
    <text evidence="1 7">Is required not only for elongation of protein synthesis but also for the initiation of all mRNA translation through initiator tRNA(fMet) aminoacylation.</text>
</comment>
<dbReference type="CDD" id="cd00814">
    <property type="entry name" value="MetRS_core"/>
    <property type="match status" value="1"/>
</dbReference>
<comment type="similarity">
    <text evidence="7">Belongs to the class-I aminoacyl-tRNA synthetase family. MetG type 2B subfamily.</text>
</comment>
<comment type="catalytic activity">
    <reaction evidence="7">
        <text>tRNA(Met) + L-methionine + ATP = L-methionyl-tRNA(Met) + AMP + diphosphate</text>
        <dbReference type="Rhea" id="RHEA:13481"/>
        <dbReference type="Rhea" id="RHEA-COMP:9667"/>
        <dbReference type="Rhea" id="RHEA-COMP:9698"/>
        <dbReference type="ChEBI" id="CHEBI:30616"/>
        <dbReference type="ChEBI" id="CHEBI:33019"/>
        <dbReference type="ChEBI" id="CHEBI:57844"/>
        <dbReference type="ChEBI" id="CHEBI:78442"/>
        <dbReference type="ChEBI" id="CHEBI:78530"/>
        <dbReference type="ChEBI" id="CHEBI:456215"/>
        <dbReference type="EC" id="6.1.1.10"/>
    </reaction>
</comment>
<dbReference type="PANTHER" id="PTHR43326">
    <property type="entry name" value="METHIONYL-TRNA SYNTHETASE"/>
    <property type="match status" value="1"/>
</dbReference>
<dbReference type="InterPro" id="IPR023457">
    <property type="entry name" value="Met-tRNA_synth_2"/>
</dbReference>
<keyword evidence="5 7" id="KW-0648">Protein biosynthesis</keyword>
<sequence>MNKKTFYITTPIYYASGNLHIGHLYTTTLAWVLGNYKKLQGYDVKVLTGSDEHGQKIYEKALEQNKTPKEFVDETSQKFVQMWEDFKIDVDYFSRTTDEKHCETVQKIFNHFVEKGYIYKGKYEGWYSVSDEEFLTQSQAIKKDGKMYHPTSGHELKFISEESYFFKLDLFQDWLSNYIEANSSFLAPQKTVNEIKNNFLSNLSDLSVTRTNVKWGIPVTIDNKHTIYVWLDALFNYVTKLGYGFDTKSAEFEKFWENGDEIVHILGKEIARFHFIYWPIFLKALNLKQPNKIQSHGWIITPTGKMSKSKNNVVDPYDLLQRYHPEMIKYFLASQLPFGEDGIFDEERFKNIINAELINNFGNLVSRTLKMKSNSFDGPIKYQKSEHVEDLEIEKAITESISQFASYMDEFKIDKGIQIAVELGNHLNKYIDLTQPWTLKDDLERLEQILVRLLNGIYACATYFSIVLPEKISEVAESLGLDDFSIKNIEKFDKFDNIDTAEKFMFFERLK</sequence>
<dbReference type="KEGG" id="mpul:BLA55_02100"/>
<accession>A0A1L4FS69</accession>
<protein>
    <recommendedName>
        <fullName evidence="7">Methionine--tRNA ligase</fullName>
        <ecNumber evidence="7">6.1.1.10</ecNumber>
    </recommendedName>
    <alternativeName>
        <fullName evidence="7">Methionyl-tRNA synthetase</fullName>
        <shortName evidence="7">MetRS</shortName>
    </alternativeName>
</protein>
<dbReference type="InterPro" id="IPR041872">
    <property type="entry name" value="Anticodon_Met"/>
</dbReference>
<evidence type="ECO:0000256" key="1">
    <source>
        <dbReference type="ARBA" id="ARBA00003314"/>
    </source>
</evidence>
<dbReference type="GO" id="GO:0006431">
    <property type="term" value="P:methionyl-tRNA aminoacylation"/>
    <property type="evidence" value="ECO:0007669"/>
    <property type="project" value="UniProtKB-UniRule"/>
</dbReference>
<evidence type="ECO:0000313" key="9">
    <source>
        <dbReference type="EMBL" id="APJ38448.1"/>
    </source>
</evidence>
<dbReference type="InterPro" id="IPR015413">
    <property type="entry name" value="Methionyl/Leucyl_tRNA_Synth"/>
</dbReference>
<dbReference type="STRING" id="48003.BLA55_02100"/>
<dbReference type="Gene3D" id="3.40.50.620">
    <property type="entry name" value="HUPs"/>
    <property type="match status" value="1"/>
</dbReference>
<dbReference type="InterPro" id="IPR009080">
    <property type="entry name" value="tRNAsynth_Ia_anticodon-bd"/>
</dbReference>
<evidence type="ECO:0000256" key="2">
    <source>
        <dbReference type="ARBA" id="ARBA00022598"/>
    </source>
</evidence>
<dbReference type="Gene3D" id="1.10.730.10">
    <property type="entry name" value="Isoleucyl-tRNA Synthetase, Domain 1"/>
    <property type="match status" value="1"/>
</dbReference>
<evidence type="ECO:0000256" key="6">
    <source>
        <dbReference type="ARBA" id="ARBA00023146"/>
    </source>
</evidence>
<feature type="short sequence motif" description="'HIGH' region" evidence="7">
    <location>
        <begin position="13"/>
        <end position="23"/>
    </location>
</feature>
<dbReference type="InterPro" id="IPR014729">
    <property type="entry name" value="Rossmann-like_a/b/a_fold"/>
</dbReference>
<dbReference type="PANTHER" id="PTHR43326:SF1">
    <property type="entry name" value="METHIONINE--TRNA LIGASE, MITOCHONDRIAL"/>
    <property type="match status" value="1"/>
</dbReference>
<keyword evidence="2 7" id="KW-0436">Ligase</keyword>
<keyword evidence="10" id="KW-1185">Reference proteome</keyword>
<evidence type="ECO:0000313" key="10">
    <source>
        <dbReference type="Proteomes" id="UP000184322"/>
    </source>
</evidence>
<dbReference type="GO" id="GO:0004825">
    <property type="term" value="F:methionine-tRNA ligase activity"/>
    <property type="evidence" value="ECO:0007669"/>
    <property type="project" value="UniProtKB-UniRule"/>
</dbReference>
<comment type="subcellular location">
    <subcellularLocation>
        <location evidence="7">Cytoplasm</location>
    </subcellularLocation>
</comment>
<evidence type="ECO:0000259" key="8">
    <source>
        <dbReference type="Pfam" id="PF09334"/>
    </source>
</evidence>
<comment type="subunit">
    <text evidence="7">Monomer.</text>
</comment>
<organism evidence="9 10">
    <name type="scientific">Mycoplasmopsis pullorum</name>
    <dbReference type="NCBI Taxonomy" id="48003"/>
    <lineage>
        <taxon>Bacteria</taxon>
        <taxon>Bacillati</taxon>
        <taxon>Mycoplasmatota</taxon>
        <taxon>Mycoplasmoidales</taxon>
        <taxon>Metamycoplasmataceae</taxon>
        <taxon>Mycoplasmopsis</taxon>
    </lineage>
</organism>
<dbReference type="AlphaFoldDB" id="A0A1L4FS69"/>
<evidence type="ECO:0000256" key="3">
    <source>
        <dbReference type="ARBA" id="ARBA00022741"/>
    </source>
</evidence>
<dbReference type="InterPro" id="IPR033911">
    <property type="entry name" value="MetRS_core"/>
</dbReference>
<evidence type="ECO:0000256" key="5">
    <source>
        <dbReference type="ARBA" id="ARBA00022917"/>
    </source>
</evidence>
<dbReference type="RefSeq" id="WP_073372452.1">
    <property type="nucleotide sequence ID" value="NZ_CP017813.1"/>
</dbReference>
<dbReference type="OrthoDB" id="9810191at2"/>
<reference evidence="10" key="1">
    <citation type="submission" date="2016-10" db="EMBL/GenBank/DDBJ databases">
        <authorList>
            <person name="Beylefeld A."/>
            <person name="Abolnik C."/>
        </authorList>
    </citation>
    <scope>NUCLEOTIDE SEQUENCE [LARGE SCALE GENOMIC DNA]</scope>
    <source>
        <strain evidence="10">B359_6</strain>
    </source>
</reference>
<dbReference type="Gene3D" id="2.170.220.10">
    <property type="match status" value="1"/>
</dbReference>
<dbReference type="InterPro" id="IPR014758">
    <property type="entry name" value="Met-tRNA_synth"/>
</dbReference>
<dbReference type="NCBIfam" id="TIGR00398">
    <property type="entry name" value="metG"/>
    <property type="match status" value="1"/>
</dbReference>
<dbReference type="CDD" id="cd07957">
    <property type="entry name" value="Anticodon_Ia_Met"/>
    <property type="match status" value="1"/>
</dbReference>
<keyword evidence="7" id="KW-0963">Cytoplasm</keyword>
<evidence type="ECO:0000256" key="7">
    <source>
        <dbReference type="HAMAP-Rule" id="MF_01228"/>
    </source>
</evidence>
<keyword evidence="3 7" id="KW-0547">Nucleotide-binding</keyword>
<dbReference type="Proteomes" id="UP000184322">
    <property type="component" value="Chromosome"/>
</dbReference>
<dbReference type="SUPFAM" id="SSF52374">
    <property type="entry name" value="Nucleotidylyl transferase"/>
    <property type="match status" value="1"/>
</dbReference>
<dbReference type="GO" id="GO:0005737">
    <property type="term" value="C:cytoplasm"/>
    <property type="evidence" value="ECO:0007669"/>
    <property type="project" value="UniProtKB-SubCell"/>
</dbReference>
<comment type="caution">
    <text evidence="7">Lacks conserved residue(s) required for the propagation of feature annotation.</text>
</comment>
<dbReference type="SUPFAM" id="SSF47323">
    <property type="entry name" value="Anticodon-binding domain of a subclass of class I aminoacyl-tRNA synthetases"/>
    <property type="match status" value="1"/>
</dbReference>
<dbReference type="EC" id="6.1.1.10" evidence="7"/>
<proteinExistence type="inferred from homology"/>
<dbReference type="FunFam" id="2.170.220.10:FF:000002">
    <property type="entry name" value="Methionine--tRNA ligase"/>
    <property type="match status" value="1"/>
</dbReference>